<dbReference type="Gene3D" id="3.40.50.1820">
    <property type="entry name" value="alpha/beta hydrolase"/>
    <property type="match status" value="1"/>
</dbReference>
<name>W4JSM1_HETIT</name>
<dbReference type="PANTHER" id="PTHR43329">
    <property type="entry name" value="EPOXIDE HYDROLASE"/>
    <property type="match status" value="1"/>
</dbReference>
<dbReference type="eggNOG" id="KOG4178">
    <property type="taxonomic scope" value="Eukaryota"/>
</dbReference>
<reference evidence="4 5" key="1">
    <citation type="journal article" date="2012" name="New Phytol.">
        <title>Insight into trade-off between wood decay and parasitism from the genome of a fungal forest pathogen.</title>
        <authorList>
            <person name="Olson A."/>
            <person name="Aerts A."/>
            <person name="Asiegbu F."/>
            <person name="Belbahri L."/>
            <person name="Bouzid O."/>
            <person name="Broberg A."/>
            <person name="Canback B."/>
            <person name="Coutinho P.M."/>
            <person name="Cullen D."/>
            <person name="Dalman K."/>
            <person name="Deflorio G."/>
            <person name="van Diepen L.T."/>
            <person name="Dunand C."/>
            <person name="Duplessis S."/>
            <person name="Durling M."/>
            <person name="Gonthier P."/>
            <person name="Grimwood J."/>
            <person name="Fossdal C.G."/>
            <person name="Hansson D."/>
            <person name="Henrissat B."/>
            <person name="Hietala A."/>
            <person name="Himmelstrand K."/>
            <person name="Hoffmeister D."/>
            <person name="Hogberg N."/>
            <person name="James T.Y."/>
            <person name="Karlsson M."/>
            <person name="Kohler A."/>
            <person name="Kues U."/>
            <person name="Lee Y.H."/>
            <person name="Lin Y.C."/>
            <person name="Lind M."/>
            <person name="Lindquist E."/>
            <person name="Lombard V."/>
            <person name="Lucas S."/>
            <person name="Lunden K."/>
            <person name="Morin E."/>
            <person name="Murat C."/>
            <person name="Park J."/>
            <person name="Raffaello T."/>
            <person name="Rouze P."/>
            <person name="Salamov A."/>
            <person name="Schmutz J."/>
            <person name="Solheim H."/>
            <person name="Stahlberg J."/>
            <person name="Velez H."/>
            <person name="de Vries R.P."/>
            <person name="Wiebenga A."/>
            <person name="Woodward S."/>
            <person name="Yakovlev I."/>
            <person name="Garbelotto M."/>
            <person name="Martin F."/>
            <person name="Grigoriev I.V."/>
            <person name="Stenlid J."/>
        </authorList>
    </citation>
    <scope>NUCLEOTIDE SEQUENCE [LARGE SCALE GENOMIC DNA]</scope>
    <source>
        <strain evidence="4 5">TC 32-1</strain>
    </source>
</reference>
<dbReference type="HOGENOM" id="CLU_020336_7_0_1"/>
<protein>
    <submittedName>
        <fullName evidence="4">Esterase/Lipase</fullName>
    </submittedName>
</protein>
<dbReference type="EMBL" id="KI925464">
    <property type="protein sequence ID" value="ETW76562.1"/>
    <property type="molecule type" value="Genomic_DNA"/>
</dbReference>
<keyword evidence="1" id="KW-0378">Hydrolase</keyword>
<dbReference type="Pfam" id="PF00561">
    <property type="entry name" value="Abhydrolase_1"/>
    <property type="match status" value="1"/>
</dbReference>
<dbReference type="RefSeq" id="XP_009551451.1">
    <property type="nucleotide sequence ID" value="XM_009553156.1"/>
</dbReference>
<sequence length="327" mass="36287">MDAALYKKHTTTRGFSYNYFFAAAQPGKSTLIFLHGFPSSSWDWTQEAIFFKARGYGLIVPDMLGYAGTDKPTDPKVYVGSGLAKDIVDIMDHEGVEKAVAIGHDWGCIPASRLANYYNDRFLAFAFFAVGYIPPNPVFDPAAQAAKTRELAGRDLFAYWEFFSEEGADKTIEKNFDSFFSLFFPNPPELWKDHVTVIGGAKAWVEGNKQSPAPAYIKPEDKEHYKKLLLEGGLAAPLCWYKAITGGFTSEDDKLIPLSSYGFQQPAFFGAALKDMIALPVIGKATVQAAAKGPVTIREFDGDHWIVLSHADEINRELSAWLEEHSI</sequence>
<proteinExistence type="inferred from homology"/>
<dbReference type="GO" id="GO:0016787">
    <property type="term" value="F:hydrolase activity"/>
    <property type="evidence" value="ECO:0007669"/>
    <property type="project" value="UniProtKB-KW"/>
</dbReference>
<dbReference type="InterPro" id="IPR029058">
    <property type="entry name" value="AB_hydrolase_fold"/>
</dbReference>
<dbReference type="OrthoDB" id="408373at2759"/>
<gene>
    <name evidence="4" type="ORF">HETIRDRAFT_156748</name>
</gene>
<dbReference type="GeneID" id="20667662"/>
<dbReference type="SUPFAM" id="SSF53474">
    <property type="entry name" value="alpha/beta-Hydrolases"/>
    <property type="match status" value="1"/>
</dbReference>
<evidence type="ECO:0000313" key="4">
    <source>
        <dbReference type="EMBL" id="ETW76562.1"/>
    </source>
</evidence>
<dbReference type="AlphaFoldDB" id="W4JSM1"/>
<dbReference type="InParanoid" id="W4JSM1"/>
<dbReference type="STRING" id="747525.W4JSM1"/>
<dbReference type="Proteomes" id="UP000030671">
    <property type="component" value="Unassembled WGS sequence"/>
</dbReference>
<comment type="similarity">
    <text evidence="2">Belongs to the AB hydrolase superfamily. Epoxide hydrolase family.</text>
</comment>
<dbReference type="PRINTS" id="PR00412">
    <property type="entry name" value="EPOXHYDRLASE"/>
</dbReference>
<dbReference type="KEGG" id="hir:HETIRDRAFT_156748"/>
<organism evidence="4 5">
    <name type="scientific">Heterobasidion irregulare (strain TC 32-1)</name>
    <dbReference type="NCBI Taxonomy" id="747525"/>
    <lineage>
        <taxon>Eukaryota</taxon>
        <taxon>Fungi</taxon>
        <taxon>Dikarya</taxon>
        <taxon>Basidiomycota</taxon>
        <taxon>Agaricomycotina</taxon>
        <taxon>Agaricomycetes</taxon>
        <taxon>Russulales</taxon>
        <taxon>Bondarzewiaceae</taxon>
        <taxon>Heterobasidion</taxon>
        <taxon>Heterobasidion annosum species complex</taxon>
    </lineage>
</organism>
<dbReference type="InterPro" id="IPR000639">
    <property type="entry name" value="Epox_hydrolase-like"/>
</dbReference>
<dbReference type="InterPro" id="IPR000073">
    <property type="entry name" value="AB_hydrolase_1"/>
</dbReference>
<evidence type="ECO:0000256" key="2">
    <source>
        <dbReference type="ARBA" id="ARBA00038334"/>
    </source>
</evidence>
<evidence type="ECO:0000313" key="5">
    <source>
        <dbReference type="Proteomes" id="UP000030671"/>
    </source>
</evidence>
<evidence type="ECO:0000259" key="3">
    <source>
        <dbReference type="Pfam" id="PF00561"/>
    </source>
</evidence>
<keyword evidence="5" id="KW-1185">Reference proteome</keyword>
<evidence type="ECO:0000256" key="1">
    <source>
        <dbReference type="ARBA" id="ARBA00022801"/>
    </source>
</evidence>
<feature type="domain" description="AB hydrolase-1" evidence="3">
    <location>
        <begin position="30"/>
        <end position="180"/>
    </location>
</feature>
<accession>W4JSM1</accession>